<evidence type="ECO:0000313" key="3">
    <source>
        <dbReference type="Proteomes" id="UP000317650"/>
    </source>
</evidence>
<sequence>MGSGRSAVGEAEAASPDPVITGPTPTPLRCHPPVLALSGKKPPYPQREAANHPHLPPLRFSTLRRL</sequence>
<evidence type="ECO:0000313" key="2">
    <source>
        <dbReference type="EMBL" id="THU48489.1"/>
    </source>
</evidence>
<dbReference type="AlphaFoldDB" id="A0A4S8IK39"/>
<gene>
    <name evidence="2" type="ORF">C4D60_Mb09t26790</name>
</gene>
<dbReference type="Proteomes" id="UP000317650">
    <property type="component" value="Chromosome 9"/>
</dbReference>
<organism evidence="2 3">
    <name type="scientific">Musa balbisiana</name>
    <name type="common">Banana</name>
    <dbReference type="NCBI Taxonomy" id="52838"/>
    <lineage>
        <taxon>Eukaryota</taxon>
        <taxon>Viridiplantae</taxon>
        <taxon>Streptophyta</taxon>
        <taxon>Embryophyta</taxon>
        <taxon>Tracheophyta</taxon>
        <taxon>Spermatophyta</taxon>
        <taxon>Magnoliopsida</taxon>
        <taxon>Liliopsida</taxon>
        <taxon>Zingiberales</taxon>
        <taxon>Musaceae</taxon>
        <taxon>Musa</taxon>
    </lineage>
</organism>
<name>A0A4S8IK39_MUSBA</name>
<protein>
    <submittedName>
        <fullName evidence="2">Uncharacterized protein</fullName>
    </submittedName>
</protein>
<comment type="caution">
    <text evidence="2">The sequence shown here is derived from an EMBL/GenBank/DDBJ whole genome shotgun (WGS) entry which is preliminary data.</text>
</comment>
<proteinExistence type="predicted"/>
<dbReference type="EMBL" id="PYDT01000010">
    <property type="protein sequence ID" value="THU48489.1"/>
    <property type="molecule type" value="Genomic_DNA"/>
</dbReference>
<accession>A0A4S8IK39</accession>
<feature type="region of interest" description="Disordered" evidence="1">
    <location>
        <begin position="1"/>
        <end position="66"/>
    </location>
</feature>
<evidence type="ECO:0000256" key="1">
    <source>
        <dbReference type="SAM" id="MobiDB-lite"/>
    </source>
</evidence>
<reference evidence="2 3" key="1">
    <citation type="journal article" date="2019" name="Nat. Plants">
        <title>Genome sequencing of Musa balbisiana reveals subgenome evolution and function divergence in polyploid bananas.</title>
        <authorList>
            <person name="Yao X."/>
        </authorList>
    </citation>
    <scope>NUCLEOTIDE SEQUENCE [LARGE SCALE GENOMIC DNA]</scope>
    <source>
        <strain evidence="3">cv. DH-PKW</strain>
        <tissue evidence="2">Leaves</tissue>
    </source>
</reference>
<keyword evidence="3" id="KW-1185">Reference proteome</keyword>